<dbReference type="Gene3D" id="3.30.420.10">
    <property type="entry name" value="Ribonuclease H-like superfamily/Ribonuclease H"/>
    <property type="match status" value="1"/>
</dbReference>
<protein>
    <recommendedName>
        <fullName evidence="3">Tc1-like transposase DDE domain-containing protein</fullName>
    </recommendedName>
</protein>
<dbReference type="InterPro" id="IPR052338">
    <property type="entry name" value="Transposase_5"/>
</dbReference>
<dbReference type="PANTHER" id="PTHR23022">
    <property type="entry name" value="TRANSPOSABLE ELEMENT-RELATED"/>
    <property type="match status" value="1"/>
</dbReference>
<dbReference type="Proteomes" id="UP000005226">
    <property type="component" value="Chromosome 14"/>
</dbReference>
<evidence type="ECO:0008006" key="3">
    <source>
        <dbReference type="Google" id="ProtNLM"/>
    </source>
</evidence>
<name>A0A674NM20_TAKRU</name>
<dbReference type="AlphaFoldDB" id="A0A674NM20"/>
<dbReference type="InParanoid" id="A0A674NM20"/>
<dbReference type="GO" id="GO:0003676">
    <property type="term" value="F:nucleic acid binding"/>
    <property type="evidence" value="ECO:0007669"/>
    <property type="project" value="InterPro"/>
</dbReference>
<keyword evidence="2" id="KW-1185">Reference proteome</keyword>
<proteinExistence type="predicted"/>
<dbReference type="Ensembl" id="ENSTRUT00000084443.1">
    <property type="protein sequence ID" value="ENSTRUP00000074821.1"/>
    <property type="gene ID" value="ENSTRUG00000032177.1"/>
</dbReference>
<dbReference type="InterPro" id="IPR036397">
    <property type="entry name" value="RNaseH_sf"/>
</dbReference>
<reference evidence="1" key="2">
    <citation type="submission" date="2025-08" db="UniProtKB">
        <authorList>
            <consortium name="Ensembl"/>
        </authorList>
    </citation>
    <scope>IDENTIFICATION</scope>
</reference>
<dbReference type="GeneTree" id="ENSGT01150000286989"/>
<evidence type="ECO:0000313" key="1">
    <source>
        <dbReference type="Ensembl" id="ENSTRUP00000074821.1"/>
    </source>
</evidence>
<reference evidence="1" key="3">
    <citation type="submission" date="2025-09" db="UniProtKB">
        <authorList>
            <consortium name="Ensembl"/>
        </authorList>
    </citation>
    <scope>IDENTIFICATION</scope>
</reference>
<evidence type="ECO:0000313" key="2">
    <source>
        <dbReference type="Proteomes" id="UP000005226"/>
    </source>
</evidence>
<organism evidence="1 2">
    <name type="scientific">Takifugu rubripes</name>
    <name type="common">Japanese pufferfish</name>
    <name type="synonym">Fugu rubripes</name>
    <dbReference type="NCBI Taxonomy" id="31033"/>
    <lineage>
        <taxon>Eukaryota</taxon>
        <taxon>Metazoa</taxon>
        <taxon>Chordata</taxon>
        <taxon>Craniata</taxon>
        <taxon>Vertebrata</taxon>
        <taxon>Euteleostomi</taxon>
        <taxon>Actinopterygii</taxon>
        <taxon>Neopterygii</taxon>
        <taxon>Teleostei</taxon>
        <taxon>Neoteleostei</taxon>
        <taxon>Acanthomorphata</taxon>
        <taxon>Eupercaria</taxon>
        <taxon>Tetraodontiformes</taxon>
        <taxon>Tetradontoidea</taxon>
        <taxon>Tetraodontidae</taxon>
        <taxon>Takifugu</taxon>
    </lineage>
</organism>
<sequence length="140" mass="16248">MWKKVLRSDETKIELFGHNAKQYVWRKSNTAHHPEHTIPTVKHGGGSIMVWACFSSAGTGKMVKIDGKMDGAKYRTILEENLLEFIFQQDNDPKHKAKSTMEWFTNKHLNPIENLWKELKTAWLFCLPVQMDDAKSQAFK</sequence>
<reference evidence="1 2" key="1">
    <citation type="journal article" date="2011" name="Genome Biol. Evol.">
        <title>Integration of the genetic map and genome assembly of fugu facilitates insights into distinct features of genome evolution in teleosts and mammals.</title>
        <authorList>
            <person name="Kai W."/>
            <person name="Kikuchi K."/>
            <person name="Tohari S."/>
            <person name="Chew A.K."/>
            <person name="Tay A."/>
            <person name="Fujiwara A."/>
            <person name="Hosoya S."/>
            <person name="Suetake H."/>
            <person name="Naruse K."/>
            <person name="Brenner S."/>
            <person name="Suzuki Y."/>
            <person name="Venkatesh B."/>
        </authorList>
    </citation>
    <scope>NUCLEOTIDE SEQUENCE [LARGE SCALE GENOMIC DNA]</scope>
</reference>
<dbReference type="OMA" id="SRVCCER"/>
<accession>A0A674NM20</accession>
<dbReference type="PANTHER" id="PTHR23022:SF135">
    <property type="entry name" value="SI:DKEY-77F5.3"/>
    <property type="match status" value="1"/>
</dbReference>